<dbReference type="InterPro" id="IPR036047">
    <property type="entry name" value="F-box-like_dom_sf"/>
</dbReference>
<dbReference type="PANTHER" id="PTHR12125:SF5">
    <property type="entry name" value="F-BOX DOMAIN-CONTAINING PROTEIN"/>
    <property type="match status" value="1"/>
</dbReference>
<dbReference type="SUPFAM" id="SSF81383">
    <property type="entry name" value="F-box domain"/>
    <property type="match status" value="1"/>
</dbReference>
<proteinExistence type="predicted"/>
<comment type="caution">
    <text evidence="2">The sequence shown here is derived from an EMBL/GenBank/DDBJ whole genome shotgun (WGS) entry which is preliminary data.</text>
</comment>
<dbReference type="GO" id="GO:0006516">
    <property type="term" value="P:glycoprotein catabolic process"/>
    <property type="evidence" value="ECO:0007669"/>
    <property type="project" value="TreeGrafter"/>
</dbReference>
<protein>
    <recommendedName>
        <fullName evidence="1">FBA domain-containing protein</fullName>
    </recommendedName>
</protein>
<organism evidence="2 3">
    <name type="scientific">Oedothorax gibbosus</name>
    <dbReference type="NCBI Taxonomy" id="931172"/>
    <lineage>
        <taxon>Eukaryota</taxon>
        <taxon>Metazoa</taxon>
        <taxon>Ecdysozoa</taxon>
        <taxon>Arthropoda</taxon>
        <taxon>Chelicerata</taxon>
        <taxon>Arachnida</taxon>
        <taxon>Araneae</taxon>
        <taxon>Araneomorphae</taxon>
        <taxon>Entelegynae</taxon>
        <taxon>Araneoidea</taxon>
        <taxon>Linyphiidae</taxon>
        <taxon>Erigoninae</taxon>
        <taxon>Oedothorax</taxon>
    </lineage>
</organism>
<name>A0AAV6UG70_9ARAC</name>
<dbReference type="SUPFAM" id="SSF49785">
    <property type="entry name" value="Galactose-binding domain-like"/>
    <property type="match status" value="1"/>
</dbReference>
<dbReference type="SMART" id="SM01198">
    <property type="entry name" value="FBA"/>
    <property type="match status" value="1"/>
</dbReference>
<dbReference type="InterPro" id="IPR039752">
    <property type="entry name" value="F-box_only"/>
</dbReference>
<dbReference type="GO" id="GO:0005737">
    <property type="term" value="C:cytoplasm"/>
    <property type="evidence" value="ECO:0007669"/>
    <property type="project" value="TreeGrafter"/>
</dbReference>
<keyword evidence="3" id="KW-1185">Reference proteome</keyword>
<dbReference type="InterPro" id="IPR001810">
    <property type="entry name" value="F-box_dom"/>
</dbReference>
<dbReference type="Gene3D" id="1.20.1280.50">
    <property type="match status" value="1"/>
</dbReference>
<dbReference type="FunFam" id="1.20.1280.50:FF:000002">
    <property type="entry name" value="F-box only protein 44"/>
    <property type="match status" value="1"/>
</dbReference>
<dbReference type="InterPro" id="IPR007397">
    <property type="entry name" value="F-box-assoc_dom"/>
</dbReference>
<dbReference type="Pfam" id="PF04300">
    <property type="entry name" value="FBA"/>
    <property type="match status" value="1"/>
</dbReference>
<dbReference type="PROSITE" id="PS51114">
    <property type="entry name" value="FBA"/>
    <property type="match status" value="1"/>
</dbReference>
<dbReference type="FunFam" id="2.60.120.260:FF:000012">
    <property type="entry name" value="F-box only protein 2"/>
    <property type="match status" value="1"/>
</dbReference>
<dbReference type="GO" id="GO:0036503">
    <property type="term" value="P:ERAD pathway"/>
    <property type="evidence" value="ECO:0007669"/>
    <property type="project" value="TreeGrafter"/>
</dbReference>
<dbReference type="SMART" id="SM00256">
    <property type="entry name" value="FBOX"/>
    <property type="match status" value="1"/>
</dbReference>
<evidence type="ECO:0000313" key="3">
    <source>
        <dbReference type="Proteomes" id="UP000827092"/>
    </source>
</evidence>
<dbReference type="GO" id="GO:0019005">
    <property type="term" value="C:SCF ubiquitin ligase complex"/>
    <property type="evidence" value="ECO:0007669"/>
    <property type="project" value="TreeGrafter"/>
</dbReference>
<accession>A0AAV6UG70</accession>
<dbReference type="Pfam" id="PF12937">
    <property type="entry name" value="F-box-like"/>
    <property type="match status" value="1"/>
</dbReference>
<dbReference type="AlphaFoldDB" id="A0AAV6UG70"/>
<reference evidence="2 3" key="1">
    <citation type="journal article" date="2022" name="Nat. Ecol. Evol.">
        <title>A masculinizing supergene underlies an exaggerated male reproductive morph in a spider.</title>
        <authorList>
            <person name="Hendrickx F."/>
            <person name="De Corte Z."/>
            <person name="Sonet G."/>
            <person name="Van Belleghem S.M."/>
            <person name="Kostlbacher S."/>
            <person name="Vangestel C."/>
        </authorList>
    </citation>
    <scope>NUCLEOTIDE SEQUENCE [LARGE SCALE GENOMIC DNA]</scope>
    <source>
        <strain evidence="2">W744_W776</strain>
    </source>
</reference>
<sequence length="297" mass="34039">MGILSSKTHLTLDNNYRSIEQTSEDNPNLANTSHYFMDKFEDADFSKLDDLLIDILSFVSADDLIYNCRLVCKEWKEIIDGHSVWKIKCQREKKNIPTVLLNKIPKHYYRKIFVFNPYGRNLIRNACGKGELEGWEIRSNGGDGFKVEEPPQGADPVPVEVGSQSCFATSYGLCTKYQQVYLMENGISKEILQLETTKIEVGEWYAARFDCAAKYKLSVALISLENGVEANLLPERFFKHSYTEEQWVGKQWYKVSHTFKNIGDVSSVCFEHCAQDKQFWAGHFGMKMTGSYVKVIA</sequence>
<dbReference type="InterPro" id="IPR008979">
    <property type="entry name" value="Galactose-bd-like_sf"/>
</dbReference>
<evidence type="ECO:0000313" key="2">
    <source>
        <dbReference type="EMBL" id="KAG8182281.1"/>
    </source>
</evidence>
<dbReference type="GO" id="GO:0061630">
    <property type="term" value="F:ubiquitin protein ligase activity"/>
    <property type="evidence" value="ECO:0007669"/>
    <property type="project" value="TreeGrafter"/>
</dbReference>
<gene>
    <name evidence="2" type="ORF">JTE90_029353</name>
</gene>
<feature type="domain" description="FBA" evidence="1">
    <location>
        <begin position="112"/>
        <end position="297"/>
    </location>
</feature>
<dbReference type="EMBL" id="JAFNEN010000471">
    <property type="protein sequence ID" value="KAG8182281.1"/>
    <property type="molecule type" value="Genomic_DNA"/>
</dbReference>
<dbReference type="PANTHER" id="PTHR12125">
    <property type="entry name" value="F-BOX ONLY PROTEIN 6-LIKE PROTEIN"/>
    <property type="match status" value="1"/>
</dbReference>
<dbReference type="Proteomes" id="UP000827092">
    <property type="component" value="Unassembled WGS sequence"/>
</dbReference>
<dbReference type="GO" id="GO:0031146">
    <property type="term" value="P:SCF-dependent proteasomal ubiquitin-dependent protein catabolic process"/>
    <property type="evidence" value="ECO:0007669"/>
    <property type="project" value="TreeGrafter"/>
</dbReference>
<dbReference type="Gene3D" id="2.60.120.260">
    <property type="entry name" value="Galactose-binding domain-like"/>
    <property type="match status" value="1"/>
</dbReference>
<evidence type="ECO:0000259" key="1">
    <source>
        <dbReference type="PROSITE" id="PS51114"/>
    </source>
</evidence>